<dbReference type="RefSeq" id="WP_311617074.1">
    <property type="nucleotide sequence ID" value="NZ_JAVREV010000004.1"/>
</dbReference>
<keyword evidence="4" id="KW-1185">Reference proteome</keyword>
<sequence length="316" mass="33651">MNGRAPAPDLRFAALGDSLTEGLGDPLPGGWRGFVPLLAAGLAEPGRTVRVANLARSGARTADAAGPQLAAARELRPQLASVIVGGNDTLRSPFDIARTARDLDTVLGTLTLDGAVVLTACLPDPGRMLRLPRPLANPLARRMRALNQVVHHLSRRYGTVHVHLADHPLVTDRAAWSVDRLHPSELGHRLLARQFHALLAARGLAAGCPPSPSPDRPPPPRSAGARWLATRGTRWVLSRSTDLLPGLLRLAAVELRHRGTEDTLERAARAATRAALRALTPAEPRAPAPGPPRAIAEPAPQRAPQRAPERALEPLD</sequence>
<organism evidence="3 4">
    <name type="scientific">Streptomyces johnsoniae</name>
    <dbReference type="NCBI Taxonomy" id="3075532"/>
    <lineage>
        <taxon>Bacteria</taxon>
        <taxon>Bacillati</taxon>
        <taxon>Actinomycetota</taxon>
        <taxon>Actinomycetes</taxon>
        <taxon>Kitasatosporales</taxon>
        <taxon>Streptomycetaceae</taxon>
        <taxon>Streptomyces</taxon>
    </lineage>
</organism>
<accession>A0ABU2S2K1</accession>
<dbReference type="SUPFAM" id="SSF52266">
    <property type="entry name" value="SGNH hydrolase"/>
    <property type="match status" value="1"/>
</dbReference>
<dbReference type="InterPro" id="IPR013830">
    <property type="entry name" value="SGNH_hydro"/>
</dbReference>
<feature type="compositionally biased region" description="Basic and acidic residues" evidence="1">
    <location>
        <begin position="307"/>
        <end position="316"/>
    </location>
</feature>
<dbReference type="CDD" id="cd01832">
    <property type="entry name" value="SGNH_hydrolase_like_1"/>
    <property type="match status" value="1"/>
</dbReference>
<gene>
    <name evidence="3" type="ORF">RM779_08590</name>
</gene>
<dbReference type="Pfam" id="PF13472">
    <property type="entry name" value="Lipase_GDSL_2"/>
    <property type="match status" value="1"/>
</dbReference>
<proteinExistence type="predicted"/>
<dbReference type="EMBL" id="JAVREV010000004">
    <property type="protein sequence ID" value="MDT0442654.1"/>
    <property type="molecule type" value="Genomic_DNA"/>
</dbReference>
<feature type="domain" description="SGNH hydrolase-type esterase" evidence="2">
    <location>
        <begin position="14"/>
        <end position="190"/>
    </location>
</feature>
<evidence type="ECO:0000256" key="1">
    <source>
        <dbReference type="SAM" id="MobiDB-lite"/>
    </source>
</evidence>
<name>A0ABU2S2K1_9ACTN</name>
<dbReference type="EC" id="3.1.-.-" evidence="3"/>
<evidence type="ECO:0000313" key="4">
    <source>
        <dbReference type="Proteomes" id="UP001183615"/>
    </source>
</evidence>
<dbReference type="InterPro" id="IPR053140">
    <property type="entry name" value="GDSL_Rv0518-like"/>
</dbReference>
<keyword evidence="3" id="KW-0378">Hydrolase</keyword>
<feature type="compositionally biased region" description="Pro residues" evidence="1">
    <location>
        <begin position="209"/>
        <end position="221"/>
    </location>
</feature>
<dbReference type="PANTHER" id="PTHR43784:SF2">
    <property type="entry name" value="GDSL-LIKE LIPASE_ACYLHYDROLASE, PUTATIVE (AFU_ORTHOLOGUE AFUA_2G00820)-RELATED"/>
    <property type="match status" value="1"/>
</dbReference>
<evidence type="ECO:0000259" key="2">
    <source>
        <dbReference type="Pfam" id="PF13472"/>
    </source>
</evidence>
<feature type="compositionally biased region" description="Low complexity" evidence="1">
    <location>
        <begin position="293"/>
        <end position="306"/>
    </location>
</feature>
<feature type="region of interest" description="Disordered" evidence="1">
    <location>
        <begin position="206"/>
        <end position="225"/>
    </location>
</feature>
<feature type="region of interest" description="Disordered" evidence="1">
    <location>
        <begin position="277"/>
        <end position="316"/>
    </location>
</feature>
<dbReference type="Gene3D" id="3.40.50.1110">
    <property type="entry name" value="SGNH hydrolase"/>
    <property type="match status" value="1"/>
</dbReference>
<comment type="caution">
    <text evidence="3">The sequence shown here is derived from an EMBL/GenBank/DDBJ whole genome shotgun (WGS) entry which is preliminary data.</text>
</comment>
<protein>
    <submittedName>
        <fullName evidence="3">SGNH/GDSL hydrolase family protein</fullName>
        <ecNumber evidence="3">3.1.-.-</ecNumber>
    </submittedName>
</protein>
<evidence type="ECO:0000313" key="3">
    <source>
        <dbReference type="EMBL" id="MDT0442654.1"/>
    </source>
</evidence>
<dbReference type="GO" id="GO:0016787">
    <property type="term" value="F:hydrolase activity"/>
    <property type="evidence" value="ECO:0007669"/>
    <property type="project" value="UniProtKB-KW"/>
</dbReference>
<dbReference type="PANTHER" id="PTHR43784">
    <property type="entry name" value="GDSL-LIKE LIPASE/ACYLHYDROLASE, PUTATIVE (AFU_ORTHOLOGUE AFUA_2G00820)-RELATED"/>
    <property type="match status" value="1"/>
</dbReference>
<dbReference type="Proteomes" id="UP001183615">
    <property type="component" value="Unassembled WGS sequence"/>
</dbReference>
<dbReference type="InterPro" id="IPR036514">
    <property type="entry name" value="SGNH_hydro_sf"/>
</dbReference>
<reference evidence="4" key="1">
    <citation type="submission" date="2023-07" db="EMBL/GenBank/DDBJ databases">
        <title>30 novel species of actinomycetes from the DSMZ collection.</title>
        <authorList>
            <person name="Nouioui I."/>
        </authorList>
    </citation>
    <scope>NUCLEOTIDE SEQUENCE [LARGE SCALE GENOMIC DNA]</scope>
    <source>
        <strain evidence="4">DSM 41886</strain>
    </source>
</reference>